<keyword evidence="2" id="KW-0812">Transmembrane</keyword>
<dbReference type="EMBL" id="QJKJ01009688">
    <property type="protein sequence ID" value="RDX75886.1"/>
    <property type="molecule type" value="Genomic_DNA"/>
</dbReference>
<evidence type="ECO:0000259" key="3">
    <source>
        <dbReference type="PROSITE" id="PS50994"/>
    </source>
</evidence>
<reference evidence="4" key="1">
    <citation type="submission" date="2018-05" db="EMBL/GenBank/DDBJ databases">
        <title>Draft genome of Mucuna pruriens seed.</title>
        <authorList>
            <person name="Nnadi N.E."/>
            <person name="Vos R."/>
            <person name="Hasami M.H."/>
            <person name="Devisetty U.K."/>
            <person name="Aguiy J.C."/>
        </authorList>
    </citation>
    <scope>NUCLEOTIDE SEQUENCE [LARGE SCALE GENOMIC DNA]</scope>
    <source>
        <strain evidence="4">JCA_2017</strain>
    </source>
</reference>
<dbReference type="GO" id="GO:0003676">
    <property type="term" value="F:nucleic acid binding"/>
    <property type="evidence" value="ECO:0007669"/>
    <property type="project" value="InterPro"/>
</dbReference>
<feature type="non-terminal residue" evidence="4">
    <location>
        <position position="1"/>
    </location>
</feature>
<keyword evidence="2" id="KW-1133">Transmembrane helix</keyword>
<dbReference type="Gene3D" id="3.30.420.10">
    <property type="entry name" value="Ribonuclease H-like superfamily/Ribonuclease H"/>
    <property type="match status" value="1"/>
</dbReference>
<evidence type="ECO:0000313" key="4">
    <source>
        <dbReference type="EMBL" id="RDX75886.1"/>
    </source>
</evidence>
<comment type="caution">
    <text evidence="4">The sequence shown here is derived from an EMBL/GenBank/DDBJ whole genome shotgun (WGS) entry which is preliminary data.</text>
</comment>
<dbReference type="InterPro" id="IPR036397">
    <property type="entry name" value="RNaseH_sf"/>
</dbReference>
<keyword evidence="5" id="KW-1185">Reference proteome</keyword>
<evidence type="ECO:0000256" key="2">
    <source>
        <dbReference type="SAM" id="Phobius"/>
    </source>
</evidence>
<keyword evidence="2" id="KW-0472">Membrane</keyword>
<dbReference type="SUPFAM" id="SSF53098">
    <property type="entry name" value="Ribonuclease H-like"/>
    <property type="match status" value="1"/>
</dbReference>
<dbReference type="GO" id="GO:0015074">
    <property type="term" value="P:DNA integration"/>
    <property type="evidence" value="ECO:0007669"/>
    <property type="project" value="InterPro"/>
</dbReference>
<feature type="domain" description="Integrase catalytic" evidence="3">
    <location>
        <begin position="9"/>
        <end position="125"/>
    </location>
</feature>
<protein>
    <recommendedName>
        <fullName evidence="3">Integrase catalytic domain-containing protein</fullName>
    </recommendedName>
</protein>
<organism evidence="4 5">
    <name type="scientific">Mucuna pruriens</name>
    <name type="common">Velvet bean</name>
    <name type="synonym">Dolichos pruriens</name>
    <dbReference type="NCBI Taxonomy" id="157652"/>
    <lineage>
        <taxon>Eukaryota</taxon>
        <taxon>Viridiplantae</taxon>
        <taxon>Streptophyta</taxon>
        <taxon>Embryophyta</taxon>
        <taxon>Tracheophyta</taxon>
        <taxon>Spermatophyta</taxon>
        <taxon>Magnoliopsida</taxon>
        <taxon>eudicotyledons</taxon>
        <taxon>Gunneridae</taxon>
        <taxon>Pentapetalae</taxon>
        <taxon>rosids</taxon>
        <taxon>fabids</taxon>
        <taxon>Fabales</taxon>
        <taxon>Fabaceae</taxon>
        <taxon>Papilionoideae</taxon>
        <taxon>50 kb inversion clade</taxon>
        <taxon>NPAAA clade</taxon>
        <taxon>indigoferoid/millettioid clade</taxon>
        <taxon>Phaseoleae</taxon>
        <taxon>Mucuna</taxon>
    </lineage>
</organism>
<gene>
    <name evidence="4" type="ORF">CR513_44172</name>
</gene>
<evidence type="ECO:0000256" key="1">
    <source>
        <dbReference type="SAM" id="MobiDB-lite"/>
    </source>
</evidence>
<accession>A0A371FC60</accession>
<proteinExistence type="predicted"/>
<feature type="compositionally biased region" description="Basic and acidic residues" evidence="1">
    <location>
        <begin position="97"/>
        <end position="107"/>
    </location>
</feature>
<feature type="region of interest" description="Disordered" evidence="1">
    <location>
        <begin position="91"/>
        <end position="125"/>
    </location>
</feature>
<sequence>MAISRRREMPKKPILFFEFFYVWGIDFMGPFLVSHGYFYILLVVNYISRWEEVIATKINNAKVVVDFLISNIFYWFSAAKVLINDQGSLNAGSTSAQREHLSPRREAPGQTSRPGQADISDGNLA</sequence>
<feature type="transmembrane region" description="Helical" evidence="2">
    <location>
        <begin position="20"/>
        <end position="43"/>
    </location>
</feature>
<name>A0A371FC60_MUCPR</name>
<dbReference type="InterPro" id="IPR052160">
    <property type="entry name" value="Gypsy_RT_Integrase-like"/>
</dbReference>
<evidence type="ECO:0000313" key="5">
    <source>
        <dbReference type="Proteomes" id="UP000257109"/>
    </source>
</evidence>
<dbReference type="InterPro" id="IPR012337">
    <property type="entry name" value="RNaseH-like_sf"/>
</dbReference>
<dbReference type="InterPro" id="IPR001584">
    <property type="entry name" value="Integrase_cat-core"/>
</dbReference>
<dbReference type="Proteomes" id="UP000257109">
    <property type="component" value="Unassembled WGS sequence"/>
</dbReference>
<dbReference type="OrthoDB" id="1739170at2759"/>
<dbReference type="AlphaFoldDB" id="A0A371FC60"/>
<dbReference type="PROSITE" id="PS50994">
    <property type="entry name" value="INTEGRASE"/>
    <property type="match status" value="1"/>
</dbReference>
<dbReference type="PANTHER" id="PTHR47266">
    <property type="entry name" value="ENDONUCLEASE-RELATED"/>
    <property type="match status" value="1"/>
</dbReference>